<keyword evidence="1" id="KW-0812">Transmembrane</keyword>
<name>A0A170QAK3_9ZZZZ</name>
<proteinExistence type="predicted"/>
<protein>
    <submittedName>
        <fullName evidence="2">Uncharacterized protein</fullName>
    </submittedName>
</protein>
<sequence length="93" mass="9884">MMAVTTAVFLEVGPRLLRMGLLTVSTSILVIITAASLPVSLGALAVILMIVTSLAFLLSPAMLESKIESRWLKAESFSDLSEGWPPDEGFSSS</sequence>
<reference evidence="2" key="1">
    <citation type="submission" date="2015-10" db="EMBL/GenBank/DDBJ databases">
        <authorList>
            <person name="Gilbert D.G."/>
        </authorList>
    </citation>
    <scope>NUCLEOTIDE SEQUENCE</scope>
</reference>
<keyword evidence="1" id="KW-1133">Transmembrane helix</keyword>
<gene>
    <name evidence="2" type="ORF">MGWOODY_Clf2770</name>
</gene>
<feature type="transmembrane region" description="Helical" evidence="1">
    <location>
        <begin position="16"/>
        <end position="37"/>
    </location>
</feature>
<dbReference type="AlphaFoldDB" id="A0A170QAK3"/>
<evidence type="ECO:0000313" key="2">
    <source>
        <dbReference type="EMBL" id="CUV03003.1"/>
    </source>
</evidence>
<accession>A0A170QAK3</accession>
<keyword evidence="1" id="KW-0472">Membrane</keyword>
<feature type="transmembrane region" description="Helical" evidence="1">
    <location>
        <begin position="43"/>
        <end position="63"/>
    </location>
</feature>
<evidence type="ECO:0000256" key="1">
    <source>
        <dbReference type="SAM" id="Phobius"/>
    </source>
</evidence>
<organism evidence="2">
    <name type="scientific">hydrothermal vent metagenome</name>
    <dbReference type="NCBI Taxonomy" id="652676"/>
    <lineage>
        <taxon>unclassified sequences</taxon>
        <taxon>metagenomes</taxon>
        <taxon>ecological metagenomes</taxon>
    </lineage>
</organism>
<dbReference type="EMBL" id="FAXA01000344">
    <property type="protein sequence ID" value="CUV03003.1"/>
    <property type="molecule type" value="Genomic_DNA"/>
</dbReference>